<comment type="caution">
    <text evidence="6">The sequence shown here is derived from an EMBL/GenBank/DDBJ whole genome shotgun (WGS) entry which is preliminary data.</text>
</comment>
<name>E6PLM1_9ZZZZ</name>
<dbReference type="FunFam" id="3.40.50.2000:FF:000023">
    <property type="entry name" value="ADP-heptose--LPS heptosyltransferase II"/>
    <property type="match status" value="1"/>
</dbReference>
<dbReference type="InterPro" id="IPR051199">
    <property type="entry name" value="LPS_LOS_Heptosyltrfase"/>
</dbReference>
<sequence>MTRVLLIAPQWIGDAVMAQPLVALLAARGEQVTALGLPGVAPVLRAMPGVVDVIEAPFAHGKLDFPVRRRLAAQLRERGYERAYILGNNVKSRLVPWLARIPQRIGYRGEARGLLLTYAAHAPDSAHASSAAHPVEPLAISPIAGRIPREAAGSKLASAGQAGASRSDMRRHYAALAACAQPGAATAAAASAAATGPAPILEPTLHIAASMADTARQQFGLPERWIALCPGAEYGPAKQWPVEHYAALARLAQQQGYTVAVLGAPRDAAMGEAIATQAAGSVNLCGKTRVEQVIALLASSQGTVSNDSGLMHVAAALGCATVGLYGSTDPRHTPPAAHRSATIWLQLDCSPCFQRTCPLGHLNCLRGITPEQTWGQLRGLMQGS</sequence>
<dbReference type="SUPFAM" id="SSF53756">
    <property type="entry name" value="UDP-Glycosyltransferase/glycogen phosphorylase"/>
    <property type="match status" value="2"/>
</dbReference>
<dbReference type="GO" id="GO:0005829">
    <property type="term" value="C:cytosol"/>
    <property type="evidence" value="ECO:0007669"/>
    <property type="project" value="TreeGrafter"/>
</dbReference>
<evidence type="ECO:0000313" key="6">
    <source>
        <dbReference type="EMBL" id="CBH95822.1"/>
    </source>
</evidence>
<dbReference type="GO" id="GO:0008713">
    <property type="term" value="F:ADP-heptose-lipopolysaccharide heptosyltransferase activity"/>
    <property type="evidence" value="ECO:0007669"/>
    <property type="project" value="UniProtKB-EC"/>
</dbReference>
<comment type="similarity">
    <text evidence="3">Belongs to the glycosyltransferase 9 family.</text>
</comment>
<evidence type="ECO:0000256" key="2">
    <source>
        <dbReference type="ARBA" id="ARBA00022679"/>
    </source>
</evidence>
<evidence type="ECO:0000256" key="4">
    <source>
        <dbReference type="ARBA" id="ARBA00044042"/>
    </source>
</evidence>
<protein>
    <recommendedName>
        <fullName evidence="4">lipopolysaccharide heptosyltransferase II</fullName>
        <ecNumber evidence="4">2.4.99.24</ecNumber>
    </recommendedName>
</protein>
<dbReference type="NCBIfam" id="TIGR02195">
    <property type="entry name" value="heptsyl_trn_II"/>
    <property type="match status" value="1"/>
</dbReference>
<proteinExistence type="inferred from homology"/>
<reference evidence="6" key="1">
    <citation type="submission" date="2009-10" db="EMBL/GenBank/DDBJ databases">
        <title>Diversity of trophic interactions inside an arsenic-rich microbial ecosystem.</title>
        <authorList>
            <person name="Bertin P.N."/>
            <person name="Heinrich-Salmeron A."/>
            <person name="Pelletier E."/>
            <person name="Goulhen-Chollet F."/>
            <person name="Arsene-Ploetze F."/>
            <person name="Gallien S."/>
            <person name="Calteau A."/>
            <person name="Vallenet D."/>
            <person name="Casiot C."/>
            <person name="Chane-Woon-Ming B."/>
            <person name="Giloteaux L."/>
            <person name="Barakat M."/>
            <person name="Bonnefoy V."/>
            <person name="Bruneel O."/>
            <person name="Chandler M."/>
            <person name="Cleiss J."/>
            <person name="Duran R."/>
            <person name="Elbaz-Poulichet F."/>
            <person name="Fonknechten N."/>
            <person name="Lauga B."/>
            <person name="Mornico D."/>
            <person name="Ortet P."/>
            <person name="Schaeffer C."/>
            <person name="Siguier P."/>
            <person name="Alexander Thil Smith A."/>
            <person name="Van Dorsselaer A."/>
            <person name="Weissenbach J."/>
            <person name="Medigue C."/>
            <person name="Le Paslier D."/>
        </authorList>
    </citation>
    <scope>NUCLEOTIDE SEQUENCE</scope>
</reference>
<gene>
    <name evidence="6" type="ORF">CARN2_2093</name>
</gene>
<comment type="catalytic activity">
    <reaction evidence="5">
        <text>an L-alpha-D-Hep-(1-&gt;5)-[alpha-Kdo-(2-&gt;4)]-alpha-Kdo-(2-&gt;6)-lipid A + ADP-L-glycero-beta-D-manno-heptose = an L-alpha-D-Hep-(1-&gt;3)-L-alpha-D-Hep-(1-&gt;5)-[alpha-Kdo-(2-&gt;4)]-alpha-Kdo-(2-&gt;6)-lipid A + ADP + H(+)</text>
        <dbReference type="Rhea" id="RHEA:74071"/>
        <dbReference type="ChEBI" id="CHEBI:15378"/>
        <dbReference type="ChEBI" id="CHEBI:61506"/>
        <dbReference type="ChEBI" id="CHEBI:193068"/>
        <dbReference type="ChEBI" id="CHEBI:193069"/>
        <dbReference type="ChEBI" id="CHEBI:456216"/>
        <dbReference type="EC" id="2.4.99.24"/>
    </reaction>
</comment>
<dbReference type="EMBL" id="CABM01000014">
    <property type="protein sequence ID" value="CBH95822.1"/>
    <property type="molecule type" value="Genomic_DNA"/>
</dbReference>
<dbReference type="PANTHER" id="PTHR30160">
    <property type="entry name" value="TETRAACYLDISACCHARIDE 4'-KINASE-RELATED"/>
    <property type="match status" value="1"/>
</dbReference>
<keyword evidence="2 6" id="KW-0808">Transferase</keyword>
<evidence type="ECO:0000256" key="3">
    <source>
        <dbReference type="ARBA" id="ARBA00043995"/>
    </source>
</evidence>
<dbReference type="InterPro" id="IPR002201">
    <property type="entry name" value="Glyco_trans_9"/>
</dbReference>
<dbReference type="AlphaFoldDB" id="E6PLM1"/>
<dbReference type="InterPro" id="IPR011910">
    <property type="entry name" value="RfaF"/>
</dbReference>
<dbReference type="Pfam" id="PF01075">
    <property type="entry name" value="Glyco_transf_9"/>
    <property type="match status" value="2"/>
</dbReference>
<dbReference type="Gene3D" id="3.40.50.2000">
    <property type="entry name" value="Glycogen Phosphorylase B"/>
    <property type="match status" value="2"/>
</dbReference>
<evidence type="ECO:0000256" key="1">
    <source>
        <dbReference type="ARBA" id="ARBA00022676"/>
    </source>
</evidence>
<accession>E6PLM1</accession>
<dbReference type="CDD" id="cd03789">
    <property type="entry name" value="GT9_LPS_heptosyltransferase"/>
    <property type="match status" value="1"/>
</dbReference>
<evidence type="ECO:0000256" key="5">
    <source>
        <dbReference type="ARBA" id="ARBA00047503"/>
    </source>
</evidence>
<dbReference type="EC" id="2.4.99.24" evidence="4"/>
<keyword evidence="1" id="KW-0328">Glycosyltransferase</keyword>
<dbReference type="PANTHER" id="PTHR30160:SF7">
    <property type="entry name" value="ADP-HEPTOSE--LPS HEPTOSYLTRANSFERASE 2"/>
    <property type="match status" value="1"/>
</dbReference>
<organism evidence="6">
    <name type="scientific">mine drainage metagenome</name>
    <dbReference type="NCBI Taxonomy" id="410659"/>
    <lineage>
        <taxon>unclassified sequences</taxon>
        <taxon>metagenomes</taxon>
        <taxon>ecological metagenomes</taxon>
    </lineage>
</organism>
<dbReference type="GO" id="GO:0009244">
    <property type="term" value="P:lipopolysaccharide core region biosynthetic process"/>
    <property type="evidence" value="ECO:0007669"/>
    <property type="project" value="TreeGrafter"/>
</dbReference>